<dbReference type="InterPro" id="IPR041492">
    <property type="entry name" value="HAD_2"/>
</dbReference>
<dbReference type="Gene3D" id="3.40.50.1000">
    <property type="entry name" value="HAD superfamily/HAD-like"/>
    <property type="match status" value="1"/>
</dbReference>
<dbReference type="SUPFAM" id="SSF56784">
    <property type="entry name" value="HAD-like"/>
    <property type="match status" value="1"/>
</dbReference>
<evidence type="ECO:0000313" key="2">
    <source>
        <dbReference type="Proteomes" id="UP000523087"/>
    </source>
</evidence>
<dbReference type="Gene3D" id="1.10.150.240">
    <property type="entry name" value="Putative phosphatase, domain 2"/>
    <property type="match status" value="1"/>
</dbReference>
<proteinExistence type="predicted"/>
<dbReference type="GO" id="GO:0006281">
    <property type="term" value="P:DNA repair"/>
    <property type="evidence" value="ECO:0007669"/>
    <property type="project" value="TreeGrafter"/>
</dbReference>
<organism evidence="1 2">
    <name type="scientific">Thermaerobacillus caldiproteolyticus</name>
    <dbReference type="NCBI Taxonomy" id="247480"/>
    <lineage>
        <taxon>Bacteria</taxon>
        <taxon>Bacillati</taxon>
        <taxon>Bacillota</taxon>
        <taxon>Bacilli</taxon>
        <taxon>Bacillales</taxon>
        <taxon>Anoxybacillaceae</taxon>
        <taxon>Thermaerobacillus</taxon>
    </lineage>
</organism>
<dbReference type="NCBIfam" id="TIGR01549">
    <property type="entry name" value="HAD-SF-IA-v1"/>
    <property type="match status" value="1"/>
</dbReference>
<dbReference type="GO" id="GO:0008967">
    <property type="term" value="F:phosphoglycolate phosphatase activity"/>
    <property type="evidence" value="ECO:0007669"/>
    <property type="project" value="TreeGrafter"/>
</dbReference>
<keyword evidence="1" id="KW-0378">Hydrolase</keyword>
<dbReference type="PANTHER" id="PTHR43434">
    <property type="entry name" value="PHOSPHOGLYCOLATE PHOSPHATASE"/>
    <property type="match status" value="1"/>
</dbReference>
<dbReference type="InterPro" id="IPR036412">
    <property type="entry name" value="HAD-like_sf"/>
</dbReference>
<dbReference type="Proteomes" id="UP000523087">
    <property type="component" value="Unassembled WGS sequence"/>
</dbReference>
<gene>
    <name evidence="1" type="ORF">HNR31_002320</name>
</gene>
<evidence type="ECO:0000313" key="1">
    <source>
        <dbReference type="EMBL" id="MBA2875532.1"/>
    </source>
</evidence>
<reference evidence="1 2" key="1">
    <citation type="submission" date="2020-07" db="EMBL/GenBank/DDBJ databases">
        <title>Genomic Encyclopedia of Type Strains, Phase IV (KMG-IV): sequencing the most valuable type-strain genomes for metagenomic binning, comparative biology and taxonomic classification.</title>
        <authorList>
            <person name="Goeker M."/>
        </authorList>
    </citation>
    <scope>NUCLEOTIDE SEQUENCE [LARGE SCALE GENOMIC DNA]</scope>
    <source>
        <strain evidence="1 2">DSM 15730</strain>
    </source>
</reference>
<keyword evidence="2" id="KW-1185">Reference proteome</keyword>
<accession>A0A7V9Z7K7</accession>
<protein>
    <submittedName>
        <fullName evidence="1">HAD superfamily hydrolase (TIGR01549 family)</fullName>
    </submittedName>
</protein>
<dbReference type="InterPro" id="IPR050155">
    <property type="entry name" value="HAD-like_hydrolase_sf"/>
</dbReference>
<name>A0A7V9Z7K7_9BACL</name>
<sequence length="190" mass="21710">MRSEGQWQGETPVRQYLNILGVTLPEVWRQLLPNASEAVREAADRWFLEDLVQEIEQGNGQLYPGVVSTLAYLKEQGISLFVASNGLERYVDAIRQYFCLERYFTDFYSVGRFHSPSKSALVARLLRDYDIEKAAMVGDRSSDIQAAKENGLLSIGCRFGFANDNELRDADFIVHEFSEIVSMIVEWKKI</sequence>
<dbReference type="InterPro" id="IPR023214">
    <property type="entry name" value="HAD_sf"/>
</dbReference>
<dbReference type="InterPro" id="IPR023198">
    <property type="entry name" value="PGP-like_dom2"/>
</dbReference>
<dbReference type="RefSeq" id="WP_309505685.1">
    <property type="nucleotide sequence ID" value="NZ_JACDUT010000006.1"/>
</dbReference>
<dbReference type="GO" id="GO:0005829">
    <property type="term" value="C:cytosol"/>
    <property type="evidence" value="ECO:0007669"/>
    <property type="project" value="TreeGrafter"/>
</dbReference>
<comment type="caution">
    <text evidence="1">The sequence shown here is derived from an EMBL/GenBank/DDBJ whole genome shotgun (WGS) entry which is preliminary data.</text>
</comment>
<dbReference type="EMBL" id="JACDUT010000006">
    <property type="protein sequence ID" value="MBA2875532.1"/>
    <property type="molecule type" value="Genomic_DNA"/>
</dbReference>
<dbReference type="Pfam" id="PF13419">
    <property type="entry name" value="HAD_2"/>
    <property type="match status" value="1"/>
</dbReference>
<dbReference type="AlphaFoldDB" id="A0A7V9Z7K7"/>
<dbReference type="PANTHER" id="PTHR43434:SF1">
    <property type="entry name" value="PHOSPHOGLYCOLATE PHOSPHATASE"/>
    <property type="match status" value="1"/>
</dbReference>
<dbReference type="InterPro" id="IPR006439">
    <property type="entry name" value="HAD-SF_hydro_IA"/>
</dbReference>